<dbReference type="SUPFAM" id="SSF50447">
    <property type="entry name" value="Translation proteins"/>
    <property type="match status" value="1"/>
</dbReference>
<evidence type="ECO:0000259" key="6">
    <source>
        <dbReference type="PROSITE" id="PS50860"/>
    </source>
</evidence>
<evidence type="ECO:0000313" key="7">
    <source>
        <dbReference type="EMBL" id="MBP1936922.1"/>
    </source>
</evidence>
<keyword evidence="4" id="KW-0862">Zinc</keyword>
<feature type="coiled-coil region" evidence="5">
    <location>
        <begin position="260"/>
        <end position="287"/>
    </location>
</feature>
<feature type="domain" description="Alanyl-transfer RNA synthetases family profile" evidence="6">
    <location>
        <begin position="1"/>
        <end position="237"/>
    </location>
</feature>
<evidence type="ECO:0000256" key="4">
    <source>
        <dbReference type="ARBA" id="ARBA00022833"/>
    </source>
</evidence>
<dbReference type="Proteomes" id="UP001519273">
    <property type="component" value="Unassembled WGS sequence"/>
</dbReference>
<keyword evidence="5" id="KW-0175">Coiled coil</keyword>
<reference evidence="7 8" key="1">
    <citation type="submission" date="2021-03" db="EMBL/GenBank/DDBJ databases">
        <title>Genomic Encyclopedia of Type Strains, Phase IV (KMG-IV): sequencing the most valuable type-strain genomes for metagenomic binning, comparative biology and taxonomic classification.</title>
        <authorList>
            <person name="Goeker M."/>
        </authorList>
    </citation>
    <scope>NUCLEOTIDE SEQUENCE [LARGE SCALE GENOMIC DNA]</scope>
    <source>
        <strain evidence="7 8">DSM 23491</strain>
    </source>
</reference>
<dbReference type="Pfam" id="PF07973">
    <property type="entry name" value="tRNA_SAD"/>
    <property type="match status" value="1"/>
</dbReference>
<protein>
    <submittedName>
        <fullName evidence="7">Alanyl-tRNA synthetase</fullName>
        <ecNumber evidence="7">6.1.1.7</ecNumber>
    </submittedName>
</protein>
<comment type="cofactor">
    <cofactor evidence="1">
        <name>Zn(2+)</name>
        <dbReference type="ChEBI" id="CHEBI:29105"/>
    </cofactor>
</comment>
<dbReference type="Gene3D" id="3.30.980.10">
    <property type="entry name" value="Threonyl-trna Synthetase, Chain A, domain 2"/>
    <property type="match status" value="1"/>
</dbReference>
<dbReference type="InterPro" id="IPR051335">
    <property type="entry name" value="Alanyl-tRNA_Editing_Enzymes"/>
</dbReference>
<dbReference type="PANTHER" id="PTHR43462">
    <property type="entry name" value="ALANYL-TRNA EDITING PROTEIN"/>
    <property type="match status" value="1"/>
</dbReference>
<gene>
    <name evidence="7" type="ORF">J2Z20_001804</name>
</gene>
<dbReference type="GO" id="GO:0004813">
    <property type="term" value="F:alanine-tRNA ligase activity"/>
    <property type="evidence" value="ECO:0007669"/>
    <property type="project" value="UniProtKB-EC"/>
</dbReference>
<evidence type="ECO:0000256" key="3">
    <source>
        <dbReference type="ARBA" id="ARBA00022723"/>
    </source>
</evidence>
<dbReference type="SMART" id="SM00863">
    <property type="entry name" value="tRNA_SAD"/>
    <property type="match status" value="1"/>
</dbReference>
<dbReference type="Gene3D" id="3.10.310.40">
    <property type="match status" value="1"/>
</dbReference>
<organism evidence="7 8">
    <name type="scientific">Paenibacillus sediminis</name>
    <dbReference type="NCBI Taxonomy" id="664909"/>
    <lineage>
        <taxon>Bacteria</taxon>
        <taxon>Bacillati</taxon>
        <taxon>Bacillota</taxon>
        <taxon>Bacilli</taxon>
        <taxon>Bacillales</taxon>
        <taxon>Paenibacillaceae</taxon>
        <taxon>Paenibacillus</taxon>
    </lineage>
</organism>
<keyword evidence="3" id="KW-0479">Metal-binding</keyword>
<dbReference type="RefSeq" id="WP_209848383.1">
    <property type="nucleotide sequence ID" value="NZ_CBCRVE010000017.1"/>
</dbReference>
<evidence type="ECO:0000256" key="2">
    <source>
        <dbReference type="ARBA" id="ARBA00004496"/>
    </source>
</evidence>
<evidence type="ECO:0000256" key="5">
    <source>
        <dbReference type="SAM" id="Coils"/>
    </source>
</evidence>
<comment type="subcellular location">
    <subcellularLocation>
        <location evidence="2">Cytoplasm</location>
    </subcellularLocation>
</comment>
<dbReference type="EMBL" id="JAGGKP010000003">
    <property type="protein sequence ID" value="MBP1936922.1"/>
    <property type="molecule type" value="Genomic_DNA"/>
</dbReference>
<accession>A0ABS4H3R3</accession>
<dbReference type="InterPro" id="IPR012947">
    <property type="entry name" value="tRNA_SAD"/>
</dbReference>
<dbReference type="InterPro" id="IPR018163">
    <property type="entry name" value="Thr/Ala-tRNA-synth_IIc_edit"/>
</dbReference>
<dbReference type="PROSITE" id="PS50860">
    <property type="entry name" value="AA_TRNA_LIGASE_II_ALA"/>
    <property type="match status" value="1"/>
</dbReference>
<dbReference type="InterPro" id="IPR018165">
    <property type="entry name" value="Ala-tRNA-synth_IIc_core"/>
</dbReference>
<dbReference type="PANTHER" id="PTHR43462:SF1">
    <property type="entry name" value="ALANYL-TRNA EDITING PROTEIN AARSD1"/>
    <property type="match status" value="1"/>
</dbReference>
<evidence type="ECO:0000256" key="1">
    <source>
        <dbReference type="ARBA" id="ARBA00001947"/>
    </source>
</evidence>
<evidence type="ECO:0000313" key="8">
    <source>
        <dbReference type="Proteomes" id="UP001519273"/>
    </source>
</evidence>
<dbReference type="Gene3D" id="2.40.30.130">
    <property type="match status" value="1"/>
</dbReference>
<comment type="caution">
    <text evidence="7">The sequence shown here is derived from an EMBL/GenBank/DDBJ whole genome shotgun (WGS) entry which is preliminary data.</text>
</comment>
<dbReference type="EC" id="6.1.1.7" evidence="7"/>
<name>A0ABS4H3R3_9BACL</name>
<proteinExistence type="predicted"/>
<dbReference type="InterPro" id="IPR009000">
    <property type="entry name" value="Transl_B-barrel_sf"/>
</dbReference>
<keyword evidence="7" id="KW-0436">Ligase</keyword>
<sequence>MTTRLYYDNAGLKEWKTTIAGEMEREGNYYVKLEETAFYPEGGGQPYDTGWISGIPVLEVEVNEEEGEVWHKVEKLPAEMEVNCVIDWERRFDHMQQHSGQHLLSAVCLSLHGATTLSFHMGDDHNTIDVDTPELTTIQLDALEREVNRQIYANRRITSYFVSQEEAASLPLVKQPKVTSNIRIVEIEGIEYNACGGTHVSFTGEIGMIKLLKVEKQKGHTRIYFKCGTRALKEFNDSLVILNALAAKFNTGKDEILDRIGKWETEQQGLKSELAALKEKNDQYVARELLAQAKEGMIAQIFEEKSLKDTQNLAVKLAADSGLPVLFLTGGDNKVMLAYNGDGDLACGAFFKAHLAEFNGKGGGSDKMAQAGFSSRDKAEIFYEFARKTAAPL</sequence>
<keyword evidence="8" id="KW-1185">Reference proteome</keyword>
<dbReference type="SUPFAM" id="SSF55186">
    <property type="entry name" value="ThrRS/AlaRS common domain"/>
    <property type="match status" value="1"/>
</dbReference>